<dbReference type="EMBL" id="MU853266">
    <property type="protein sequence ID" value="KAK4118495.1"/>
    <property type="molecule type" value="Genomic_DNA"/>
</dbReference>
<dbReference type="GO" id="GO:0046872">
    <property type="term" value="F:metal ion binding"/>
    <property type="evidence" value="ECO:0007669"/>
    <property type="project" value="UniProtKB-KW"/>
</dbReference>
<protein>
    <recommendedName>
        <fullName evidence="15">lytic cellulose monooxygenase (C4-dehydrogenating)</fullName>
        <ecNumber evidence="15">1.14.99.56</ecNumber>
    </recommendedName>
</protein>
<keyword evidence="3" id="KW-0964">Secreted</keyword>
<evidence type="ECO:0000256" key="3">
    <source>
        <dbReference type="ARBA" id="ARBA00022525"/>
    </source>
</evidence>
<reference evidence="18" key="2">
    <citation type="submission" date="2023-05" db="EMBL/GenBank/DDBJ databases">
        <authorList>
            <consortium name="Lawrence Berkeley National Laboratory"/>
            <person name="Steindorff A."/>
            <person name="Hensen N."/>
            <person name="Bonometti L."/>
            <person name="Westerberg I."/>
            <person name="Brannstrom I.O."/>
            <person name="Guillou S."/>
            <person name="Cros-Aarteil S."/>
            <person name="Calhoun S."/>
            <person name="Haridas S."/>
            <person name="Kuo A."/>
            <person name="Mondo S."/>
            <person name="Pangilinan J."/>
            <person name="Riley R."/>
            <person name="Labutti K."/>
            <person name="Andreopoulos B."/>
            <person name="Lipzen A."/>
            <person name="Chen C."/>
            <person name="Yanf M."/>
            <person name="Daum C."/>
            <person name="Ng V."/>
            <person name="Clum A."/>
            <person name="Ohm R."/>
            <person name="Martin F."/>
            <person name="Silar P."/>
            <person name="Natvig D."/>
            <person name="Lalanne C."/>
            <person name="Gautier V."/>
            <person name="Ament-Velasquez S.L."/>
            <person name="Kruys A."/>
            <person name="Hutchinson M.I."/>
            <person name="Powell A.J."/>
            <person name="Barry K."/>
            <person name="Miller A.N."/>
            <person name="Grigoriev I.V."/>
            <person name="Debuchy R."/>
            <person name="Gladieux P."/>
            <person name="Thoren M.H."/>
            <person name="Johannesson H."/>
        </authorList>
    </citation>
    <scope>NUCLEOTIDE SEQUENCE</scope>
    <source>
        <strain evidence="18">CBS 731.68</strain>
    </source>
</reference>
<dbReference type="EC" id="1.14.99.56" evidence="15"/>
<dbReference type="Gene3D" id="2.70.50.70">
    <property type="match status" value="1"/>
</dbReference>
<evidence type="ECO:0000313" key="18">
    <source>
        <dbReference type="EMBL" id="KAK4118495.1"/>
    </source>
</evidence>
<dbReference type="InterPro" id="IPR005103">
    <property type="entry name" value="AA9_LPMO"/>
</dbReference>
<evidence type="ECO:0000256" key="2">
    <source>
        <dbReference type="ARBA" id="ARBA00004613"/>
    </source>
</evidence>
<feature type="domain" description="Auxiliary Activity family 9 catalytic" evidence="17">
    <location>
        <begin position="17"/>
        <end position="234"/>
    </location>
</feature>
<evidence type="ECO:0000256" key="5">
    <source>
        <dbReference type="ARBA" id="ARBA00022729"/>
    </source>
</evidence>
<name>A0AAN6TQW0_9PEZI</name>
<keyword evidence="5 16" id="KW-0732">Signal</keyword>
<dbReference type="PANTHER" id="PTHR33353:SF10">
    <property type="entry name" value="ENDO-BETA-1,4-GLUCANASE D"/>
    <property type="match status" value="1"/>
</dbReference>
<feature type="chain" id="PRO_5042952496" description="lytic cellulose monooxygenase (C4-dehydrogenating)" evidence="16">
    <location>
        <begin position="17"/>
        <end position="257"/>
    </location>
</feature>
<keyword evidence="4" id="KW-0479">Metal-binding</keyword>
<evidence type="ECO:0000313" key="19">
    <source>
        <dbReference type="Proteomes" id="UP001302602"/>
    </source>
</evidence>
<evidence type="ECO:0000256" key="13">
    <source>
        <dbReference type="ARBA" id="ARBA00044502"/>
    </source>
</evidence>
<keyword evidence="12" id="KW-0624">Polysaccharide degradation</keyword>
<dbReference type="Pfam" id="PF03443">
    <property type="entry name" value="AA9"/>
    <property type="match status" value="1"/>
</dbReference>
<dbReference type="Proteomes" id="UP001302602">
    <property type="component" value="Unassembled WGS sequence"/>
</dbReference>
<keyword evidence="6" id="KW-0136">Cellulose degradation</keyword>
<keyword evidence="9 18" id="KW-0503">Monooxygenase</keyword>
<dbReference type="GO" id="GO:0005576">
    <property type="term" value="C:extracellular region"/>
    <property type="evidence" value="ECO:0007669"/>
    <property type="project" value="UniProtKB-SubCell"/>
</dbReference>
<dbReference type="GO" id="GO:0004497">
    <property type="term" value="F:monooxygenase activity"/>
    <property type="evidence" value="ECO:0007669"/>
    <property type="project" value="UniProtKB-KW"/>
</dbReference>
<evidence type="ECO:0000256" key="16">
    <source>
        <dbReference type="SAM" id="SignalP"/>
    </source>
</evidence>
<comment type="cofactor">
    <cofactor evidence="1">
        <name>Cu(2+)</name>
        <dbReference type="ChEBI" id="CHEBI:29036"/>
    </cofactor>
</comment>
<keyword evidence="11" id="KW-0119">Carbohydrate metabolism</keyword>
<evidence type="ECO:0000256" key="15">
    <source>
        <dbReference type="ARBA" id="ARBA00047174"/>
    </source>
</evidence>
<dbReference type="PANTHER" id="PTHR33353">
    <property type="entry name" value="PUTATIVE (AFU_ORTHOLOGUE AFUA_1G12560)-RELATED"/>
    <property type="match status" value="1"/>
</dbReference>
<keyword evidence="10" id="KW-1015">Disulfide bond</keyword>
<comment type="catalytic activity">
    <reaction evidence="14">
        <text>[(1-&gt;4)-beta-D-glucosyl]n+m + reduced acceptor + O2 = 4-dehydro-beta-D-glucosyl-[(1-&gt;4)-beta-D-glucosyl]n-1 + [(1-&gt;4)-beta-D-glucosyl]m + acceptor + H2O.</text>
        <dbReference type="EC" id="1.14.99.56"/>
    </reaction>
</comment>
<evidence type="ECO:0000256" key="11">
    <source>
        <dbReference type="ARBA" id="ARBA00023277"/>
    </source>
</evidence>
<keyword evidence="7" id="KW-0560">Oxidoreductase</keyword>
<evidence type="ECO:0000256" key="8">
    <source>
        <dbReference type="ARBA" id="ARBA00023008"/>
    </source>
</evidence>
<sequence>MKLSVWFLSLPVLVSAHGYVQQIWLGDNLVDAWNPYKDPSKKPPVNKITRKFKDNGPVTDGLFQTSDAITCNIGRDGVNNVPVTATASVAAGSLVKFMWTDWQSDHPGPIMTYLADCKGKCSEFSGSTGNVWVKIHQEGYDPTKSVPWASKRLPTQNSTWEVRLPSKIAPGEYILRHEILGLQRTNTRGELAQFYPSCHQITITGSGTAKLPAGIALPGAYRADDKKSIFLEYRAISATNPYTPPGGPVWGDNGWEQ</sequence>
<reference evidence="18" key="1">
    <citation type="journal article" date="2023" name="Mol. Phylogenet. Evol.">
        <title>Genome-scale phylogeny and comparative genomics of the fungal order Sordariales.</title>
        <authorList>
            <person name="Hensen N."/>
            <person name="Bonometti L."/>
            <person name="Westerberg I."/>
            <person name="Brannstrom I.O."/>
            <person name="Guillou S."/>
            <person name="Cros-Aarteil S."/>
            <person name="Calhoun S."/>
            <person name="Haridas S."/>
            <person name="Kuo A."/>
            <person name="Mondo S."/>
            <person name="Pangilinan J."/>
            <person name="Riley R."/>
            <person name="LaButti K."/>
            <person name="Andreopoulos B."/>
            <person name="Lipzen A."/>
            <person name="Chen C."/>
            <person name="Yan M."/>
            <person name="Daum C."/>
            <person name="Ng V."/>
            <person name="Clum A."/>
            <person name="Steindorff A."/>
            <person name="Ohm R.A."/>
            <person name="Martin F."/>
            <person name="Silar P."/>
            <person name="Natvig D.O."/>
            <person name="Lalanne C."/>
            <person name="Gautier V."/>
            <person name="Ament-Velasquez S.L."/>
            <person name="Kruys A."/>
            <person name="Hutchinson M.I."/>
            <person name="Powell A.J."/>
            <person name="Barry K."/>
            <person name="Miller A.N."/>
            <person name="Grigoriev I.V."/>
            <person name="Debuchy R."/>
            <person name="Gladieux P."/>
            <person name="Hiltunen Thoren M."/>
            <person name="Johannesson H."/>
        </authorList>
    </citation>
    <scope>NUCLEOTIDE SEQUENCE</scope>
    <source>
        <strain evidence="18">CBS 731.68</strain>
    </source>
</reference>
<evidence type="ECO:0000259" key="17">
    <source>
        <dbReference type="Pfam" id="PF03443"/>
    </source>
</evidence>
<dbReference type="RefSeq" id="XP_062642268.1">
    <property type="nucleotide sequence ID" value="XM_062794111.1"/>
</dbReference>
<evidence type="ECO:0000256" key="1">
    <source>
        <dbReference type="ARBA" id="ARBA00001973"/>
    </source>
</evidence>
<evidence type="ECO:0000256" key="6">
    <source>
        <dbReference type="ARBA" id="ARBA00023001"/>
    </source>
</evidence>
<gene>
    <name evidence="18" type="ORF">N657DRAFT_651189</name>
</gene>
<keyword evidence="19" id="KW-1185">Reference proteome</keyword>
<accession>A0AAN6TQW0</accession>
<evidence type="ECO:0000256" key="7">
    <source>
        <dbReference type="ARBA" id="ARBA00023002"/>
    </source>
</evidence>
<feature type="signal peptide" evidence="16">
    <location>
        <begin position="1"/>
        <end position="16"/>
    </location>
</feature>
<comment type="subcellular location">
    <subcellularLocation>
        <location evidence="2">Secreted</location>
    </subcellularLocation>
</comment>
<evidence type="ECO:0000256" key="10">
    <source>
        <dbReference type="ARBA" id="ARBA00023157"/>
    </source>
</evidence>
<proteinExistence type="inferred from homology"/>
<evidence type="ECO:0000256" key="14">
    <source>
        <dbReference type="ARBA" id="ARBA00045077"/>
    </source>
</evidence>
<evidence type="ECO:0000256" key="4">
    <source>
        <dbReference type="ARBA" id="ARBA00022723"/>
    </source>
</evidence>
<dbReference type="CDD" id="cd21175">
    <property type="entry name" value="LPMO_AA9"/>
    <property type="match status" value="1"/>
</dbReference>
<keyword evidence="8" id="KW-0186">Copper</keyword>
<evidence type="ECO:0000256" key="12">
    <source>
        <dbReference type="ARBA" id="ARBA00023326"/>
    </source>
</evidence>
<evidence type="ECO:0000256" key="9">
    <source>
        <dbReference type="ARBA" id="ARBA00023033"/>
    </source>
</evidence>
<dbReference type="AlphaFoldDB" id="A0AAN6TQW0"/>
<dbReference type="GO" id="GO:0030245">
    <property type="term" value="P:cellulose catabolic process"/>
    <property type="evidence" value="ECO:0007669"/>
    <property type="project" value="UniProtKB-KW"/>
</dbReference>
<dbReference type="InterPro" id="IPR049892">
    <property type="entry name" value="AA9"/>
</dbReference>
<comment type="similarity">
    <text evidence="13">Belongs to the polysaccharide monooxygenase AA9 family.</text>
</comment>
<comment type="caution">
    <text evidence="18">The sequence shown here is derived from an EMBL/GenBank/DDBJ whole genome shotgun (WGS) entry which is preliminary data.</text>
</comment>
<dbReference type="GeneID" id="87830880"/>
<organism evidence="18 19">
    <name type="scientific">Parathielavia appendiculata</name>
    <dbReference type="NCBI Taxonomy" id="2587402"/>
    <lineage>
        <taxon>Eukaryota</taxon>
        <taxon>Fungi</taxon>
        <taxon>Dikarya</taxon>
        <taxon>Ascomycota</taxon>
        <taxon>Pezizomycotina</taxon>
        <taxon>Sordariomycetes</taxon>
        <taxon>Sordariomycetidae</taxon>
        <taxon>Sordariales</taxon>
        <taxon>Chaetomiaceae</taxon>
        <taxon>Parathielavia</taxon>
    </lineage>
</organism>